<organism evidence="1 2">
    <name type="scientific">Enterovirga rhinocerotis</name>
    <dbReference type="NCBI Taxonomy" id="1339210"/>
    <lineage>
        <taxon>Bacteria</taxon>
        <taxon>Pseudomonadati</taxon>
        <taxon>Pseudomonadota</taxon>
        <taxon>Alphaproteobacteria</taxon>
        <taxon>Hyphomicrobiales</taxon>
        <taxon>Methylobacteriaceae</taxon>
        <taxon>Enterovirga</taxon>
    </lineage>
</organism>
<keyword evidence="2" id="KW-1185">Reference proteome</keyword>
<gene>
    <name evidence="1" type="ORF">EV668_4120</name>
</gene>
<dbReference type="InterPro" id="IPR029058">
    <property type="entry name" value="AB_hydrolase_fold"/>
</dbReference>
<evidence type="ECO:0000313" key="1">
    <source>
        <dbReference type="EMBL" id="TDR88248.1"/>
    </source>
</evidence>
<proteinExistence type="predicted"/>
<comment type="caution">
    <text evidence="1">The sequence shown here is derived from an EMBL/GenBank/DDBJ whole genome shotgun (WGS) entry which is preliminary data.</text>
</comment>
<dbReference type="SUPFAM" id="SSF53474">
    <property type="entry name" value="alpha/beta-Hydrolases"/>
    <property type="match status" value="1"/>
</dbReference>
<dbReference type="GO" id="GO:0016787">
    <property type="term" value="F:hydrolase activity"/>
    <property type="evidence" value="ECO:0007669"/>
    <property type="project" value="InterPro"/>
</dbReference>
<dbReference type="InterPro" id="IPR010662">
    <property type="entry name" value="RBBP9/YdeN"/>
</dbReference>
<evidence type="ECO:0000313" key="2">
    <source>
        <dbReference type="Proteomes" id="UP000295122"/>
    </source>
</evidence>
<sequence>MPLPVDALRAPRYHSSMRSSDSDIIFVPGLGGAGPDHWQSRWAARLSTARRVEQEVWDEPHPEAWAGKLVEAVAASTRPALIVAHGLGVLTTIVAAPAFRRDVVRGAFLVAPPDVERPDMRVHRHAFSPVSREPLPFPSLLVASRTDPLCSYERAEDFAYSWGSALVDAGESGHLNDESGHGPWPEGLMRLAGFMKDL</sequence>
<dbReference type="Proteomes" id="UP000295122">
    <property type="component" value="Unassembled WGS sequence"/>
</dbReference>
<dbReference type="EMBL" id="SNZR01000015">
    <property type="protein sequence ID" value="TDR88248.1"/>
    <property type="molecule type" value="Genomic_DNA"/>
</dbReference>
<protein>
    <recommendedName>
        <fullName evidence="3">Serine hydrolase family protein</fullName>
    </recommendedName>
</protein>
<dbReference type="Pfam" id="PF06821">
    <property type="entry name" value="Ser_hydrolase"/>
    <property type="match status" value="1"/>
</dbReference>
<dbReference type="AlphaFoldDB" id="A0A4R7BRH4"/>
<evidence type="ECO:0008006" key="3">
    <source>
        <dbReference type="Google" id="ProtNLM"/>
    </source>
</evidence>
<dbReference type="Gene3D" id="3.40.50.1820">
    <property type="entry name" value="alpha/beta hydrolase"/>
    <property type="match status" value="1"/>
</dbReference>
<name>A0A4R7BRH4_9HYPH</name>
<reference evidence="1 2" key="1">
    <citation type="submission" date="2019-03" db="EMBL/GenBank/DDBJ databases">
        <title>Genomic Encyclopedia of Type Strains, Phase IV (KMG-IV): sequencing the most valuable type-strain genomes for metagenomic binning, comparative biology and taxonomic classification.</title>
        <authorList>
            <person name="Goeker M."/>
        </authorList>
    </citation>
    <scope>NUCLEOTIDE SEQUENCE [LARGE SCALE GENOMIC DNA]</scope>
    <source>
        <strain evidence="1 2">DSM 25903</strain>
    </source>
</reference>
<accession>A0A4R7BRH4</accession>